<accession>M2QIL6</accession>
<keyword evidence="2" id="KW-1185">Reference proteome</keyword>
<organism evidence="1 2">
    <name type="scientific">Ceriporiopsis subvermispora (strain B)</name>
    <name type="common">White-rot fungus</name>
    <name type="synonym">Gelatoporia subvermispora</name>
    <dbReference type="NCBI Taxonomy" id="914234"/>
    <lineage>
        <taxon>Eukaryota</taxon>
        <taxon>Fungi</taxon>
        <taxon>Dikarya</taxon>
        <taxon>Basidiomycota</taxon>
        <taxon>Agaricomycotina</taxon>
        <taxon>Agaricomycetes</taxon>
        <taxon>Polyporales</taxon>
        <taxon>Gelatoporiaceae</taxon>
        <taxon>Gelatoporia</taxon>
    </lineage>
</organism>
<dbReference type="HOGENOM" id="CLU_1019414_0_0_1"/>
<reference evidence="1 2" key="1">
    <citation type="journal article" date="2012" name="Proc. Natl. Acad. Sci. U.S.A.">
        <title>Comparative genomics of Ceriporiopsis subvermispora and Phanerochaete chrysosporium provide insight into selective ligninolysis.</title>
        <authorList>
            <person name="Fernandez-Fueyo E."/>
            <person name="Ruiz-Duenas F.J."/>
            <person name="Ferreira P."/>
            <person name="Floudas D."/>
            <person name="Hibbett D.S."/>
            <person name="Canessa P."/>
            <person name="Larrondo L.F."/>
            <person name="James T.Y."/>
            <person name="Seelenfreund D."/>
            <person name="Lobos S."/>
            <person name="Polanco R."/>
            <person name="Tello M."/>
            <person name="Honda Y."/>
            <person name="Watanabe T."/>
            <person name="Watanabe T."/>
            <person name="Ryu J.S."/>
            <person name="Kubicek C.P."/>
            <person name="Schmoll M."/>
            <person name="Gaskell J."/>
            <person name="Hammel K.E."/>
            <person name="St John F.J."/>
            <person name="Vanden Wymelenberg A."/>
            <person name="Sabat G."/>
            <person name="Splinter BonDurant S."/>
            <person name="Syed K."/>
            <person name="Yadav J.S."/>
            <person name="Doddapaneni H."/>
            <person name="Subramanian V."/>
            <person name="Lavin J.L."/>
            <person name="Oguiza J.A."/>
            <person name="Perez G."/>
            <person name="Pisabarro A.G."/>
            <person name="Ramirez L."/>
            <person name="Santoyo F."/>
            <person name="Master E."/>
            <person name="Coutinho P.M."/>
            <person name="Henrissat B."/>
            <person name="Lombard V."/>
            <person name="Magnuson J.K."/>
            <person name="Kuees U."/>
            <person name="Hori C."/>
            <person name="Igarashi K."/>
            <person name="Samejima M."/>
            <person name="Held B.W."/>
            <person name="Barry K.W."/>
            <person name="LaButti K.M."/>
            <person name="Lapidus A."/>
            <person name="Lindquist E.A."/>
            <person name="Lucas S.M."/>
            <person name="Riley R."/>
            <person name="Salamov A.A."/>
            <person name="Hoffmeister D."/>
            <person name="Schwenk D."/>
            <person name="Hadar Y."/>
            <person name="Yarden O."/>
            <person name="de Vries R.P."/>
            <person name="Wiebenga A."/>
            <person name="Stenlid J."/>
            <person name="Eastwood D."/>
            <person name="Grigoriev I.V."/>
            <person name="Berka R.M."/>
            <person name="Blanchette R.A."/>
            <person name="Kersten P."/>
            <person name="Martinez A.T."/>
            <person name="Vicuna R."/>
            <person name="Cullen D."/>
        </authorList>
    </citation>
    <scope>NUCLEOTIDE SEQUENCE [LARGE SCALE GENOMIC DNA]</scope>
    <source>
        <strain evidence="1 2">B</strain>
    </source>
</reference>
<dbReference type="OrthoDB" id="2754366at2759"/>
<evidence type="ECO:0000313" key="2">
    <source>
        <dbReference type="Proteomes" id="UP000016930"/>
    </source>
</evidence>
<dbReference type="Proteomes" id="UP000016930">
    <property type="component" value="Unassembled WGS sequence"/>
</dbReference>
<sequence length="273" mass="30372">MVVIKSSHFNFCHRAASTDAASRVSPTRKQTPPGPVDFGTMHRLFSRRRASNTLQKQMIHVIGLDEQSTWEAALYHNQGSPLFDALPSSTGVDTGTNASRRPGGTFLSHLSLIPLSSAQSRADIRRRDEGFEMKQEPPFAVQTQNLISLGEAQAREEIRRRLKVFEAATSQERMEVDASADKPSCNEEANSIGSLTAAFSTPSVYSEEFSWDENARNTTMENSFRELTELRKAYAGNLADTRDFAAEENSQHSDSSFNEESFLRMAASLKLGW</sequence>
<proteinExistence type="predicted"/>
<name>M2QIL6_CERS8</name>
<dbReference type="EMBL" id="KB445814">
    <property type="protein sequence ID" value="EMD31915.1"/>
    <property type="molecule type" value="Genomic_DNA"/>
</dbReference>
<evidence type="ECO:0000313" key="1">
    <source>
        <dbReference type="EMBL" id="EMD31915.1"/>
    </source>
</evidence>
<protein>
    <submittedName>
        <fullName evidence="1">Uncharacterized protein</fullName>
    </submittedName>
</protein>
<gene>
    <name evidence="1" type="ORF">CERSUDRAFT_99901</name>
</gene>
<dbReference type="AlphaFoldDB" id="M2QIL6"/>